<accession>E1QRS2</accession>
<keyword evidence="4" id="KW-1185">Reference proteome</keyword>
<sequence length="360" mass="38653">MSRGISKALIVGIVVIIAVIIIALYYVLQPHVLRQGMPNAGVNYPITVVDYLGRNITIYSQPSTIGTISPDCTQIIYALGFGNRVVLIDVYSEQLLNYLNITVPSNATTISSIYESPPIEPIITAHPSLLCADAGFQPQLVQSVSTLSAANITVIFIGGTDNTNVTGIENDIMLMAKALGVPGKGEEVVSHMNNVINYVKSKVSGESRVTVAYISWYNPIYVAGNSSFVGYYINLAGGYDPFSGMYPTVSPSQLLAVNPDYIIADDFMGNYTATLQAILSIPGINNTNAVREGHIYVLGNFAESLIEEPGPLSVYGALLLAVILHPSAFGLNSTAIPHYISAQWVDQYIKPNLNITLSNG</sequence>
<dbReference type="Gene3D" id="3.40.50.1980">
    <property type="entry name" value="Nitrogenase molybdenum iron protein domain"/>
    <property type="match status" value="2"/>
</dbReference>
<evidence type="ECO:0000256" key="1">
    <source>
        <dbReference type="SAM" id="Phobius"/>
    </source>
</evidence>
<protein>
    <submittedName>
        <fullName evidence="3">Periplasmic binding protein</fullName>
    </submittedName>
</protein>
<evidence type="ECO:0000259" key="2">
    <source>
        <dbReference type="PROSITE" id="PS50983"/>
    </source>
</evidence>
<gene>
    <name evidence="3" type="ordered locus">Vdis_0032</name>
</gene>
<feature type="domain" description="Fe/B12 periplasmic-binding" evidence="2">
    <location>
        <begin position="64"/>
        <end position="328"/>
    </location>
</feature>
<dbReference type="Pfam" id="PF01497">
    <property type="entry name" value="Peripla_BP_2"/>
    <property type="match status" value="1"/>
</dbReference>
<dbReference type="PANTHER" id="PTHR30535:SF34">
    <property type="entry name" value="MOLYBDATE-BINDING PROTEIN MOLA"/>
    <property type="match status" value="1"/>
</dbReference>
<dbReference type="AlphaFoldDB" id="E1QRS2"/>
<dbReference type="InterPro" id="IPR050902">
    <property type="entry name" value="ABC_Transporter_SBP"/>
</dbReference>
<dbReference type="STRING" id="572478.Vdis_0032"/>
<dbReference type="EMBL" id="CP002100">
    <property type="protein sequence ID" value="ADN49447.1"/>
    <property type="molecule type" value="Genomic_DNA"/>
</dbReference>
<dbReference type="RefSeq" id="WP_013335172.1">
    <property type="nucleotide sequence ID" value="NC_014537.1"/>
</dbReference>
<dbReference type="eggNOG" id="arCOG04233">
    <property type="taxonomic scope" value="Archaea"/>
</dbReference>
<proteinExistence type="predicted"/>
<reference evidence="4" key="2">
    <citation type="journal article" date="2010" name="Stand. Genomic Sci.">
        <title>Complete genome sequence of Vulcanisaeta distributa type strain (IC-017T).</title>
        <authorList>
            <person name="Mavromatis K."/>
            <person name="Sikorski J."/>
            <person name="Pabst E."/>
            <person name="Teshima H."/>
            <person name="Lapidus A."/>
            <person name="Lucas S."/>
            <person name="Nolan M."/>
            <person name="Glavina Del Rio T."/>
            <person name="Cheng J."/>
            <person name="Bruce D."/>
            <person name="Goodwin L."/>
            <person name="Pitluck S."/>
            <person name="Liolios K."/>
            <person name="Ivanova N."/>
            <person name="Mikhailova N."/>
            <person name="Pati A."/>
            <person name="Chen A."/>
            <person name="Palaniappan K."/>
            <person name="Land M."/>
            <person name="Hauser L."/>
            <person name="Chang Y."/>
            <person name="Jeffries C."/>
            <person name="Rohde M."/>
            <person name="Spring S."/>
            <person name="Goker M."/>
            <person name="Wirth R."/>
            <person name="Woyke T."/>
            <person name="Bristow J."/>
            <person name="Eisen J."/>
            <person name="Markowitz V."/>
            <person name="Hugenholtz P."/>
            <person name="Klenk H."/>
            <person name="Kyrpides N."/>
        </authorList>
    </citation>
    <scope>NUCLEOTIDE SEQUENCE [LARGE SCALE GENOMIC DNA]</scope>
    <source>
        <strain evidence="4">DSM 14429 / JCM 11212 / NBRC 100878 / IC-017</strain>
    </source>
</reference>
<reference evidence="3 4" key="1">
    <citation type="journal article" date="2010" name="Stand. Genomic Sci.">
        <title>Complete genome sequence of Vulcanisaeta distributa type strain (IC-017).</title>
        <authorList>
            <person name="Mavromatis K."/>
            <person name="Sikorski J."/>
            <person name="Pabst E."/>
            <person name="Teshima H."/>
            <person name="Lapidus A."/>
            <person name="Lucas S."/>
            <person name="Nolan M."/>
            <person name="Glavina Del Rio T."/>
            <person name="Cheng J.F."/>
            <person name="Bruce D."/>
            <person name="Goodwin L."/>
            <person name="Pitluck S."/>
            <person name="Liolios K."/>
            <person name="Ivanova N."/>
            <person name="Mikhailova N."/>
            <person name="Pati A."/>
            <person name="Chen A."/>
            <person name="Palaniappan K."/>
            <person name="Land M."/>
            <person name="Hauser L."/>
            <person name="Chang Y.J."/>
            <person name="Jeffries C.D."/>
            <person name="Rohde M."/>
            <person name="Spring S."/>
            <person name="Goker M."/>
            <person name="Wirth R."/>
            <person name="Woyke T."/>
            <person name="Bristow J."/>
            <person name="Eisen J.A."/>
            <person name="Markowitz V."/>
            <person name="Hugenholtz P."/>
            <person name="Klenk H.P."/>
            <person name="Kyrpides N.C."/>
        </authorList>
    </citation>
    <scope>NUCLEOTIDE SEQUENCE [LARGE SCALE GENOMIC DNA]</scope>
    <source>
        <strain evidence="4">DSM 14429 / JCM 11212 / NBRC 100878 / IC-017</strain>
    </source>
</reference>
<keyword evidence="1" id="KW-1133">Transmembrane helix</keyword>
<dbReference type="Proteomes" id="UP000006681">
    <property type="component" value="Chromosome"/>
</dbReference>
<dbReference type="PROSITE" id="PS50983">
    <property type="entry name" value="FE_B12_PBP"/>
    <property type="match status" value="1"/>
</dbReference>
<feature type="transmembrane region" description="Helical" evidence="1">
    <location>
        <begin position="9"/>
        <end position="28"/>
    </location>
</feature>
<keyword evidence="1" id="KW-0472">Membrane</keyword>
<organism evidence="3 4">
    <name type="scientific">Vulcanisaeta distributa (strain DSM 14429 / JCM 11212 / NBRC 100878 / IC-017)</name>
    <dbReference type="NCBI Taxonomy" id="572478"/>
    <lineage>
        <taxon>Archaea</taxon>
        <taxon>Thermoproteota</taxon>
        <taxon>Thermoprotei</taxon>
        <taxon>Thermoproteales</taxon>
        <taxon>Thermoproteaceae</taxon>
        <taxon>Vulcanisaeta</taxon>
    </lineage>
</organism>
<dbReference type="InterPro" id="IPR002491">
    <property type="entry name" value="ABC_transptr_periplasmic_BD"/>
</dbReference>
<dbReference type="GeneID" id="9750944"/>
<keyword evidence="1" id="KW-0812">Transmembrane</keyword>
<evidence type="ECO:0000313" key="4">
    <source>
        <dbReference type="Proteomes" id="UP000006681"/>
    </source>
</evidence>
<dbReference type="KEGG" id="vdi:Vdis_0032"/>
<name>E1QRS2_VULDI</name>
<dbReference type="PANTHER" id="PTHR30535">
    <property type="entry name" value="VITAMIN B12-BINDING PROTEIN"/>
    <property type="match status" value="1"/>
</dbReference>
<dbReference type="HOGENOM" id="CLU_056492_0_0_2"/>
<dbReference type="SUPFAM" id="SSF53807">
    <property type="entry name" value="Helical backbone' metal receptor"/>
    <property type="match status" value="1"/>
</dbReference>
<evidence type="ECO:0000313" key="3">
    <source>
        <dbReference type="EMBL" id="ADN49447.1"/>
    </source>
</evidence>
<dbReference type="OrthoDB" id="24039at2157"/>